<dbReference type="GO" id="GO:0046872">
    <property type="term" value="F:metal ion binding"/>
    <property type="evidence" value="ECO:0007669"/>
    <property type="project" value="InterPro"/>
</dbReference>
<feature type="domain" description="Mycothiol-dependent maleylpyruvate isomerase metal-binding" evidence="1">
    <location>
        <begin position="17"/>
        <end position="145"/>
    </location>
</feature>
<sequence length="226" mass="24217">MANSNTVPAAVVDAALDAHRRLGALVEGVTDAQVAEPSVLPGWTRGHVLAHLAHVTEAMARQAENEGTKIEPYVGGRPGRDAAIEAAAKNSAAEHRAAIKAAEARLADAWAGVRDWNTPVAYRDGVLLDTAFALWREVEIHTADLDLAPIAWSPAFHDHAVDFLSARVPDGVQLTLVSTVDSRKWTIRSGETSTLQGNPDDLITWLAGREPKNALTGEPPELNPWP</sequence>
<evidence type="ECO:0000313" key="2">
    <source>
        <dbReference type="EMBL" id="CCH29041.1"/>
    </source>
</evidence>
<dbReference type="InterPro" id="IPR017517">
    <property type="entry name" value="Maleyloyr_isom"/>
</dbReference>
<gene>
    <name evidence="2" type="ordered locus">BN6_17190</name>
</gene>
<dbReference type="SUPFAM" id="SSF109854">
    <property type="entry name" value="DinB/YfiT-like putative metalloenzymes"/>
    <property type="match status" value="1"/>
</dbReference>
<dbReference type="Proteomes" id="UP000006281">
    <property type="component" value="Chromosome"/>
</dbReference>
<organism evidence="2 3">
    <name type="scientific">Saccharothrix espanaensis (strain ATCC 51144 / DSM 44229 / JCM 9112 / NBRC 15066 / NRRL 15764)</name>
    <dbReference type="NCBI Taxonomy" id="1179773"/>
    <lineage>
        <taxon>Bacteria</taxon>
        <taxon>Bacillati</taxon>
        <taxon>Actinomycetota</taxon>
        <taxon>Actinomycetes</taxon>
        <taxon>Pseudonocardiales</taxon>
        <taxon>Pseudonocardiaceae</taxon>
        <taxon>Saccharothrix</taxon>
    </lineage>
</organism>
<protein>
    <recommendedName>
        <fullName evidence="1">Mycothiol-dependent maleylpyruvate isomerase metal-binding domain-containing protein</fullName>
    </recommendedName>
</protein>
<accession>K0JT41</accession>
<name>K0JT41_SACES</name>
<evidence type="ECO:0000259" key="1">
    <source>
        <dbReference type="Pfam" id="PF11716"/>
    </source>
</evidence>
<keyword evidence="3" id="KW-1185">Reference proteome</keyword>
<dbReference type="EMBL" id="HE804045">
    <property type="protein sequence ID" value="CCH29041.1"/>
    <property type="molecule type" value="Genomic_DNA"/>
</dbReference>
<dbReference type="PATRIC" id="fig|1179773.3.peg.1723"/>
<proteinExistence type="predicted"/>
<dbReference type="KEGG" id="sesp:BN6_17190"/>
<evidence type="ECO:0000313" key="3">
    <source>
        <dbReference type="Proteomes" id="UP000006281"/>
    </source>
</evidence>
<reference evidence="2 3" key="1">
    <citation type="journal article" date="2012" name="BMC Genomics">
        <title>Complete genome sequence of Saccharothrix espanaensis DSM 44229T and comparison to the other completely sequenced Pseudonocardiaceae.</title>
        <authorList>
            <person name="Strobel T."/>
            <person name="Al-Dilaimi A."/>
            <person name="Blom J."/>
            <person name="Gessner A."/>
            <person name="Kalinowski J."/>
            <person name="Luzhetska M."/>
            <person name="Puhler A."/>
            <person name="Szczepanowski R."/>
            <person name="Bechthold A."/>
            <person name="Ruckert C."/>
        </authorList>
    </citation>
    <scope>NUCLEOTIDE SEQUENCE [LARGE SCALE GENOMIC DNA]</scope>
    <source>
        <strain evidence="3">ATCC 51144 / DSM 44229 / JCM 9112 / NBRC 15066 / NRRL 15764</strain>
    </source>
</reference>
<dbReference type="HOGENOM" id="CLU_077935_0_0_11"/>
<dbReference type="Pfam" id="PF11716">
    <property type="entry name" value="MDMPI_N"/>
    <property type="match status" value="1"/>
</dbReference>
<dbReference type="eggNOG" id="ENOG5031RF6">
    <property type="taxonomic scope" value="Bacteria"/>
</dbReference>
<dbReference type="InterPro" id="IPR024344">
    <property type="entry name" value="MDMPI_metal-binding"/>
</dbReference>
<dbReference type="STRING" id="1179773.BN6_17190"/>
<dbReference type="BioCyc" id="SESP1179773:BN6_RS08430-MONOMER"/>
<dbReference type="NCBIfam" id="TIGR03083">
    <property type="entry name" value="maleylpyruvate isomerase family mycothiol-dependent enzyme"/>
    <property type="match status" value="1"/>
</dbReference>
<dbReference type="Gene3D" id="1.20.120.450">
    <property type="entry name" value="dinb family like domain"/>
    <property type="match status" value="1"/>
</dbReference>
<dbReference type="InterPro" id="IPR034660">
    <property type="entry name" value="DinB/YfiT-like"/>
</dbReference>
<dbReference type="SUPFAM" id="SSF55718">
    <property type="entry name" value="SCP-like"/>
    <property type="match status" value="1"/>
</dbReference>
<dbReference type="InterPro" id="IPR036527">
    <property type="entry name" value="SCP2_sterol-bd_dom_sf"/>
</dbReference>
<dbReference type="AlphaFoldDB" id="K0JT41"/>